<proteinExistence type="predicted"/>
<dbReference type="AlphaFoldDB" id="A0A9N9KVZ9"/>
<evidence type="ECO:0000313" key="2">
    <source>
        <dbReference type="Proteomes" id="UP000696280"/>
    </source>
</evidence>
<reference evidence="1" key="1">
    <citation type="submission" date="2021-07" db="EMBL/GenBank/DDBJ databases">
        <authorList>
            <person name="Durling M."/>
        </authorList>
    </citation>
    <scope>NUCLEOTIDE SEQUENCE</scope>
</reference>
<sequence>MSTPWNHFEQALLMSLYPLIYHLDQEKRLKLIWVSARMNIAINRRGIRHGRELNSVVIRQYLTENRDELVRRWGEDGVTANRYIEAADAVLETMNGNIYKMLHPEAASDGRLIPQEELVSNVENYRRSMNLNLP</sequence>
<evidence type="ECO:0000313" key="1">
    <source>
        <dbReference type="EMBL" id="CAG8953012.1"/>
    </source>
</evidence>
<organism evidence="1 2">
    <name type="scientific">Hymenoscyphus fraxineus</name>
    <dbReference type="NCBI Taxonomy" id="746836"/>
    <lineage>
        <taxon>Eukaryota</taxon>
        <taxon>Fungi</taxon>
        <taxon>Dikarya</taxon>
        <taxon>Ascomycota</taxon>
        <taxon>Pezizomycotina</taxon>
        <taxon>Leotiomycetes</taxon>
        <taxon>Helotiales</taxon>
        <taxon>Helotiaceae</taxon>
        <taxon>Hymenoscyphus</taxon>
    </lineage>
</organism>
<comment type="caution">
    <text evidence="1">The sequence shown here is derived from an EMBL/GenBank/DDBJ whole genome shotgun (WGS) entry which is preliminary data.</text>
</comment>
<name>A0A9N9KVZ9_9HELO</name>
<gene>
    <name evidence="1" type="ORF">HYFRA_00003204</name>
</gene>
<accession>A0A9N9KVZ9</accession>
<dbReference type="Proteomes" id="UP000696280">
    <property type="component" value="Unassembled WGS sequence"/>
</dbReference>
<keyword evidence="2" id="KW-1185">Reference proteome</keyword>
<dbReference type="EMBL" id="CAJVRL010000049">
    <property type="protein sequence ID" value="CAG8953012.1"/>
    <property type="molecule type" value="Genomic_DNA"/>
</dbReference>
<protein>
    <submittedName>
        <fullName evidence="1">Uncharacterized protein</fullName>
    </submittedName>
</protein>
<dbReference type="OrthoDB" id="10363732at2759"/>